<dbReference type="EMBL" id="CP045851">
    <property type="protein sequence ID" value="QGG94903.1"/>
    <property type="molecule type" value="Genomic_DNA"/>
</dbReference>
<name>A0A5Q2RGP7_9ACTN</name>
<dbReference type="Proteomes" id="UP000334019">
    <property type="component" value="Chromosome"/>
</dbReference>
<dbReference type="KEGG" id="atq:GH723_07145"/>
<reference evidence="1 2" key="1">
    <citation type="submission" date="2019-11" db="EMBL/GenBank/DDBJ databases">
        <authorList>
            <person name="He Y."/>
        </authorList>
    </citation>
    <scope>NUCLEOTIDE SEQUENCE [LARGE SCALE GENOMIC DNA]</scope>
    <source>
        <strain evidence="1 2">SCSIO 58843</strain>
    </source>
</reference>
<gene>
    <name evidence="1" type="ORF">GH723_07145</name>
</gene>
<dbReference type="RefSeq" id="WP_153759011.1">
    <property type="nucleotide sequence ID" value="NZ_CP045851.1"/>
</dbReference>
<organism evidence="1 2">
    <name type="scientific">Actinomarinicola tropica</name>
    <dbReference type="NCBI Taxonomy" id="2789776"/>
    <lineage>
        <taxon>Bacteria</taxon>
        <taxon>Bacillati</taxon>
        <taxon>Actinomycetota</taxon>
        <taxon>Acidimicrobiia</taxon>
        <taxon>Acidimicrobiales</taxon>
        <taxon>Iamiaceae</taxon>
        <taxon>Actinomarinicola</taxon>
    </lineage>
</organism>
<keyword evidence="2" id="KW-1185">Reference proteome</keyword>
<protein>
    <submittedName>
        <fullName evidence="1">Transcriptional regulator</fullName>
    </submittedName>
</protein>
<proteinExistence type="predicted"/>
<accession>A0A5Q2RGP7</accession>
<dbReference type="AlphaFoldDB" id="A0A5Q2RGP7"/>
<sequence length="208" mass="23161">MSHPSPLPLLVLHGLRLKGFADVSTLAATSGAEPVSIELTLGELHGRGFVHLPGSGSLGWALTRDGRSENERLLHLELELLGARSHVEAAYRRFLGINQELRSLCTDWQVRGDALNDHDDVEYDESVIARLGSLHRRARPVCVELSTRLARFGRYERRLAAALDKVRDGDGGWFTQPLIDSYHTVWFELHEDLLATLGIDRTAEASHL</sequence>
<evidence type="ECO:0000313" key="2">
    <source>
        <dbReference type="Proteomes" id="UP000334019"/>
    </source>
</evidence>
<evidence type="ECO:0000313" key="1">
    <source>
        <dbReference type="EMBL" id="QGG94903.1"/>
    </source>
</evidence>